<feature type="binding site" evidence="5">
    <location>
        <position position="226"/>
    </location>
    <ligand>
        <name>dimethylallyl diphosphate</name>
        <dbReference type="ChEBI" id="CHEBI:57623"/>
    </ligand>
</feature>
<comment type="caution">
    <text evidence="6">The sequence shown here is derived from an EMBL/GenBank/DDBJ whole genome shotgun (WGS) entry which is preliminary data.</text>
</comment>
<evidence type="ECO:0000256" key="5">
    <source>
        <dbReference type="HAMAP-Rule" id="MF_00191"/>
    </source>
</evidence>
<dbReference type="AlphaFoldDB" id="A0A6N7V021"/>
<evidence type="ECO:0000313" key="7">
    <source>
        <dbReference type="Proteomes" id="UP000434241"/>
    </source>
</evidence>
<evidence type="ECO:0000256" key="3">
    <source>
        <dbReference type="ARBA" id="ARBA00023004"/>
    </source>
</evidence>
<comment type="function">
    <text evidence="5">Catalyzes the conversion of 1-hydroxy-2-methyl-2-(E)-butenyl 4-diphosphate (HMBPP) into a mixture of isopentenyl diphosphate (IPP) and dimethylallyl diphosphate (DMAPP). Acts in the terminal step of the DOXP/MEP pathway for isoprenoid precursor biosynthesis.</text>
</comment>
<dbReference type="RefSeq" id="WP_154555189.1">
    <property type="nucleotide sequence ID" value="NZ_JBQKEB010000041.1"/>
</dbReference>
<feature type="binding site" evidence="5">
    <location>
        <position position="226"/>
    </location>
    <ligand>
        <name>(2E)-4-hydroxy-3-methylbut-2-enyl diphosphate</name>
        <dbReference type="ChEBI" id="CHEBI:128753"/>
    </ligand>
</feature>
<dbReference type="GO" id="GO:0046872">
    <property type="term" value="F:metal ion binding"/>
    <property type="evidence" value="ECO:0007669"/>
    <property type="project" value="UniProtKB-KW"/>
</dbReference>
<feature type="binding site" evidence="5">
    <location>
        <position position="135"/>
    </location>
    <ligand>
        <name>dimethylallyl diphosphate</name>
        <dbReference type="ChEBI" id="CHEBI:57623"/>
    </ligand>
</feature>
<dbReference type="UniPathway" id="UPA00056">
    <property type="reaction ID" value="UER00097"/>
</dbReference>
<feature type="binding site" evidence="5">
    <location>
        <position position="228"/>
    </location>
    <ligand>
        <name>dimethylallyl diphosphate</name>
        <dbReference type="ChEBI" id="CHEBI:57623"/>
    </ligand>
</feature>
<dbReference type="PANTHER" id="PTHR30426">
    <property type="entry name" value="4-HYDROXY-3-METHYLBUT-2-ENYL DIPHOSPHATE REDUCTASE"/>
    <property type="match status" value="1"/>
</dbReference>
<dbReference type="GO" id="GO:0016114">
    <property type="term" value="P:terpenoid biosynthetic process"/>
    <property type="evidence" value="ECO:0007669"/>
    <property type="project" value="UniProtKB-UniRule"/>
</dbReference>
<keyword evidence="2 5" id="KW-0479">Metal-binding</keyword>
<dbReference type="Proteomes" id="UP000434241">
    <property type="component" value="Unassembled WGS sequence"/>
</dbReference>
<sequence length="299" mass="34201">MKTQNIIIVKPQGYCGGVLKAIETAKKTRIQYPDQKITILGNLVHNQYVKKALQYYSIDTIEDKSKTRVELLDEIHEGIVIFTAHGVSPKVYEKAKEKGLILVDASCPFVLQTQKIVKQYLDEEYTIFYIGKNKHPEAESIYTMSEHVHLIEPHKEIPKVSTSKIFVTNQTTMSIYELKDTFEKIRRLYPNALFHDEICNATRVRQQAILDLKNVDCLIVVGDPTSNNSQKLVDIGKQAGIEHVFSIQTVEDIDKKDFEKYTTIAITSGASTPTYLTNQVKDYLSFDMEKPKIRIQEIL</sequence>
<feature type="binding site" evidence="5">
    <location>
        <position position="45"/>
    </location>
    <ligand>
        <name>dimethylallyl diphosphate</name>
        <dbReference type="ChEBI" id="CHEBI:57623"/>
    </ligand>
</feature>
<keyword evidence="5 6" id="KW-0560">Oxidoreductase</keyword>
<name>A0A6N7V021_9FIRM</name>
<evidence type="ECO:0000256" key="2">
    <source>
        <dbReference type="ARBA" id="ARBA00022723"/>
    </source>
</evidence>
<feature type="binding site" evidence="5">
    <location>
        <position position="199"/>
    </location>
    <ligand>
        <name>[4Fe-4S] cluster</name>
        <dbReference type="ChEBI" id="CHEBI:49883"/>
    </ligand>
</feature>
<dbReference type="CDD" id="cd13944">
    <property type="entry name" value="lytB_ispH"/>
    <property type="match status" value="1"/>
</dbReference>
<feature type="binding site" evidence="5">
    <location>
        <position position="226"/>
    </location>
    <ligand>
        <name>isopentenyl diphosphate</name>
        <dbReference type="ChEBI" id="CHEBI:128769"/>
    </ligand>
</feature>
<accession>A0A6N7V021</accession>
<keyword evidence="3 5" id="KW-0408">Iron</keyword>
<feature type="binding site" evidence="5">
    <location>
        <position position="271"/>
    </location>
    <ligand>
        <name>isopentenyl diphosphate</name>
        <dbReference type="ChEBI" id="CHEBI:128769"/>
    </ligand>
</feature>
<organism evidence="6 7">
    <name type="scientific">Holdemanella porci</name>
    <dbReference type="NCBI Taxonomy" id="2652276"/>
    <lineage>
        <taxon>Bacteria</taxon>
        <taxon>Bacillati</taxon>
        <taxon>Bacillota</taxon>
        <taxon>Erysipelotrichia</taxon>
        <taxon>Erysipelotrichales</taxon>
        <taxon>Erysipelotrichaceae</taxon>
        <taxon>Holdemanella</taxon>
    </lineage>
</organism>
<feature type="binding site" evidence="5">
    <location>
        <position position="85"/>
    </location>
    <ligand>
        <name>dimethylallyl diphosphate</name>
        <dbReference type="ChEBI" id="CHEBI:57623"/>
    </ligand>
</feature>
<feature type="binding site" evidence="5">
    <location>
        <position position="271"/>
    </location>
    <ligand>
        <name>dimethylallyl diphosphate</name>
        <dbReference type="ChEBI" id="CHEBI:57623"/>
    </ligand>
</feature>
<comment type="caution">
    <text evidence="5">Lacks conserved residue(s) required for the propagation of feature annotation.</text>
</comment>
<feature type="binding site" evidence="5">
    <location>
        <position position="107"/>
    </location>
    <ligand>
        <name>[4Fe-4S] cluster</name>
        <dbReference type="ChEBI" id="CHEBI:49883"/>
    </ligand>
</feature>
<keyword evidence="7" id="KW-1185">Reference proteome</keyword>
<feature type="active site" description="Proton donor" evidence="5">
    <location>
        <position position="137"/>
    </location>
</feature>
<dbReference type="UniPathway" id="UPA00059">
    <property type="reaction ID" value="UER00105"/>
</dbReference>
<evidence type="ECO:0000256" key="4">
    <source>
        <dbReference type="ARBA" id="ARBA00023014"/>
    </source>
</evidence>
<dbReference type="Gene3D" id="3.40.50.11270">
    <property type="match status" value="1"/>
</dbReference>
<keyword evidence="4 5" id="KW-0411">Iron-sulfur</keyword>
<feature type="binding site" evidence="5">
    <location>
        <position position="228"/>
    </location>
    <ligand>
        <name>isopentenyl diphosphate</name>
        <dbReference type="ChEBI" id="CHEBI:128769"/>
    </ligand>
</feature>
<dbReference type="Pfam" id="PF02401">
    <property type="entry name" value="LYTB"/>
    <property type="match status" value="1"/>
</dbReference>
<protein>
    <recommendedName>
        <fullName evidence="5">4-hydroxy-3-methylbut-2-enyl diphosphate reductase</fullName>
        <shortName evidence="5">HMBPP reductase</shortName>
        <ecNumber evidence="5">1.17.7.4</ecNumber>
    </recommendedName>
</protein>
<dbReference type="HAMAP" id="MF_00191">
    <property type="entry name" value="IspH"/>
    <property type="match status" value="1"/>
</dbReference>
<dbReference type="Gene3D" id="3.40.1010.20">
    <property type="entry name" value="4-hydroxy-3-methylbut-2-enyl diphosphate reductase, catalytic domain"/>
    <property type="match status" value="2"/>
</dbReference>
<dbReference type="GO" id="GO:0050992">
    <property type="term" value="P:dimethylallyl diphosphate biosynthetic process"/>
    <property type="evidence" value="ECO:0007669"/>
    <property type="project" value="UniProtKB-UniRule"/>
</dbReference>
<dbReference type="GeneID" id="93157797"/>
<keyword evidence="1 5" id="KW-0004">4Fe-4S</keyword>
<comment type="catalytic activity">
    <reaction evidence="5">
        <text>dimethylallyl diphosphate + 2 oxidized [2Fe-2S]-[ferredoxin] + H2O = (2E)-4-hydroxy-3-methylbut-2-enyl diphosphate + 2 reduced [2Fe-2S]-[ferredoxin] + 2 H(+)</text>
        <dbReference type="Rhea" id="RHEA:24825"/>
        <dbReference type="Rhea" id="RHEA-COMP:10000"/>
        <dbReference type="Rhea" id="RHEA-COMP:10001"/>
        <dbReference type="ChEBI" id="CHEBI:15377"/>
        <dbReference type="ChEBI" id="CHEBI:15378"/>
        <dbReference type="ChEBI" id="CHEBI:33737"/>
        <dbReference type="ChEBI" id="CHEBI:33738"/>
        <dbReference type="ChEBI" id="CHEBI:57623"/>
        <dbReference type="ChEBI" id="CHEBI:128753"/>
        <dbReference type="EC" id="1.17.7.4"/>
    </reaction>
</comment>
<comment type="similarity">
    <text evidence="5">Belongs to the IspH family.</text>
</comment>
<feature type="binding site" evidence="5">
    <location>
        <position position="228"/>
    </location>
    <ligand>
        <name>(2E)-4-hydroxy-3-methylbut-2-enyl diphosphate</name>
        <dbReference type="ChEBI" id="CHEBI:128753"/>
    </ligand>
</feature>
<reference evidence="6 7" key="1">
    <citation type="submission" date="2019-08" db="EMBL/GenBank/DDBJ databases">
        <title>In-depth cultivation of the pig gut microbiome towards novel bacterial diversity and tailored functional studies.</title>
        <authorList>
            <person name="Wylensek D."/>
            <person name="Hitch T.C.A."/>
            <person name="Clavel T."/>
        </authorList>
    </citation>
    <scope>NUCLEOTIDE SEQUENCE [LARGE SCALE GENOMIC DNA]</scope>
    <source>
        <strain evidence="6 7">LKV-472-APC-3</strain>
    </source>
</reference>
<dbReference type="GO" id="GO:0019288">
    <property type="term" value="P:isopentenyl diphosphate biosynthetic process, methylerythritol 4-phosphate pathway"/>
    <property type="evidence" value="ECO:0007669"/>
    <property type="project" value="UniProtKB-UniRule"/>
</dbReference>
<feature type="binding site" evidence="5">
    <location>
        <position position="135"/>
    </location>
    <ligand>
        <name>(2E)-4-hydroxy-3-methylbut-2-enyl diphosphate</name>
        <dbReference type="ChEBI" id="CHEBI:128753"/>
    </ligand>
</feature>
<comment type="cofactor">
    <cofactor evidence="5">
        <name>[4Fe-4S] cluster</name>
        <dbReference type="ChEBI" id="CHEBI:49883"/>
    </cofactor>
    <text evidence="5">Binds 1 [4Fe-4S] cluster per subunit.</text>
</comment>
<comment type="pathway">
    <text evidence="5">Isoprenoid biosynthesis; dimethylallyl diphosphate biosynthesis; dimethylallyl diphosphate from (2E)-4-hydroxy-3-methylbutenyl diphosphate: step 1/1.</text>
</comment>
<dbReference type="GO" id="GO:0051745">
    <property type="term" value="F:4-hydroxy-3-methylbut-2-enyl diphosphate reductase activity"/>
    <property type="evidence" value="ECO:0007669"/>
    <property type="project" value="UniProtKB-UniRule"/>
</dbReference>
<keyword evidence="5" id="KW-0414">Isoprene biosynthesis</keyword>
<evidence type="ECO:0000313" key="6">
    <source>
        <dbReference type="EMBL" id="MSS55440.1"/>
    </source>
</evidence>
<proteinExistence type="inferred from homology"/>
<feature type="binding site" evidence="5">
    <location>
        <position position="85"/>
    </location>
    <ligand>
        <name>(2E)-4-hydroxy-3-methylbut-2-enyl diphosphate</name>
        <dbReference type="ChEBI" id="CHEBI:128753"/>
    </ligand>
</feature>
<dbReference type="EMBL" id="VUMR01000002">
    <property type="protein sequence ID" value="MSS55440.1"/>
    <property type="molecule type" value="Genomic_DNA"/>
</dbReference>
<dbReference type="EC" id="1.17.7.4" evidence="5"/>
<feature type="binding site" evidence="5">
    <location>
        <position position="271"/>
    </location>
    <ligand>
        <name>(2E)-4-hydroxy-3-methylbut-2-enyl diphosphate</name>
        <dbReference type="ChEBI" id="CHEBI:128753"/>
    </ligand>
</feature>
<feature type="binding site" evidence="5">
    <location>
        <position position="85"/>
    </location>
    <ligand>
        <name>isopentenyl diphosphate</name>
        <dbReference type="ChEBI" id="CHEBI:128769"/>
    </ligand>
</feature>
<gene>
    <name evidence="5 6" type="primary">ispH</name>
    <name evidence="6" type="ORF">FYJ55_00575</name>
</gene>
<feature type="binding site" evidence="5">
    <location>
        <position position="15"/>
    </location>
    <ligand>
        <name>[4Fe-4S] cluster</name>
        <dbReference type="ChEBI" id="CHEBI:49883"/>
    </ligand>
</feature>
<dbReference type="NCBIfam" id="TIGR00216">
    <property type="entry name" value="ispH_lytB"/>
    <property type="match status" value="1"/>
</dbReference>
<dbReference type="GO" id="GO:0051539">
    <property type="term" value="F:4 iron, 4 sulfur cluster binding"/>
    <property type="evidence" value="ECO:0007669"/>
    <property type="project" value="UniProtKB-UniRule"/>
</dbReference>
<feature type="binding site" evidence="5">
    <location>
        <position position="171"/>
    </location>
    <ligand>
        <name>(2E)-4-hydroxy-3-methylbut-2-enyl diphosphate</name>
        <dbReference type="ChEBI" id="CHEBI:128753"/>
    </ligand>
</feature>
<feature type="binding site" evidence="5">
    <location>
        <position position="45"/>
    </location>
    <ligand>
        <name>isopentenyl diphosphate</name>
        <dbReference type="ChEBI" id="CHEBI:128769"/>
    </ligand>
</feature>
<feature type="binding site" evidence="5">
    <location>
        <position position="135"/>
    </location>
    <ligand>
        <name>isopentenyl diphosphate</name>
        <dbReference type="ChEBI" id="CHEBI:128769"/>
    </ligand>
</feature>
<comment type="catalytic activity">
    <reaction evidence="5">
        <text>isopentenyl diphosphate + 2 oxidized [2Fe-2S]-[ferredoxin] + H2O = (2E)-4-hydroxy-3-methylbut-2-enyl diphosphate + 2 reduced [2Fe-2S]-[ferredoxin] + 2 H(+)</text>
        <dbReference type="Rhea" id="RHEA:24488"/>
        <dbReference type="Rhea" id="RHEA-COMP:10000"/>
        <dbReference type="Rhea" id="RHEA-COMP:10001"/>
        <dbReference type="ChEBI" id="CHEBI:15377"/>
        <dbReference type="ChEBI" id="CHEBI:15378"/>
        <dbReference type="ChEBI" id="CHEBI:33737"/>
        <dbReference type="ChEBI" id="CHEBI:33738"/>
        <dbReference type="ChEBI" id="CHEBI:128753"/>
        <dbReference type="ChEBI" id="CHEBI:128769"/>
        <dbReference type="EC" id="1.17.7.4"/>
    </reaction>
</comment>
<evidence type="ECO:0000256" key="1">
    <source>
        <dbReference type="ARBA" id="ARBA00022485"/>
    </source>
</evidence>
<comment type="pathway">
    <text evidence="5">Isoprenoid biosynthesis; isopentenyl diphosphate biosynthesis via DXP pathway; isopentenyl diphosphate from 1-deoxy-D-xylulose 5-phosphate: step 6/6.</text>
</comment>
<dbReference type="PANTHER" id="PTHR30426:SF0">
    <property type="entry name" value="4-HYDROXY-3-METHYLBUT-2-ENYL DIPHOSPHATE REDUCTASE"/>
    <property type="match status" value="1"/>
</dbReference>
<dbReference type="InterPro" id="IPR003451">
    <property type="entry name" value="LytB/IspH"/>
</dbReference>
<feature type="binding site" evidence="5">
    <location>
        <position position="45"/>
    </location>
    <ligand>
        <name>(2E)-4-hydroxy-3-methylbut-2-enyl diphosphate</name>
        <dbReference type="ChEBI" id="CHEBI:128753"/>
    </ligand>
</feature>